<dbReference type="Gene3D" id="3.40.720.10">
    <property type="entry name" value="Alkaline Phosphatase, subunit A"/>
    <property type="match status" value="2"/>
</dbReference>
<gene>
    <name evidence="1" type="ORF">L21SP3_01929</name>
</gene>
<keyword evidence="2" id="KW-1185">Reference proteome</keyword>
<dbReference type="Pfam" id="PF01663">
    <property type="entry name" value="Phosphodiest"/>
    <property type="match status" value="1"/>
</dbReference>
<accession>A0A1Q2HS99</accession>
<organism evidence="1 2">
    <name type="scientific">Sedimentisphaera cyanobacteriorum</name>
    <dbReference type="NCBI Taxonomy" id="1940790"/>
    <lineage>
        <taxon>Bacteria</taxon>
        <taxon>Pseudomonadati</taxon>
        <taxon>Planctomycetota</taxon>
        <taxon>Phycisphaerae</taxon>
        <taxon>Sedimentisphaerales</taxon>
        <taxon>Sedimentisphaeraceae</taxon>
        <taxon>Sedimentisphaera</taxon>
    </lineage>
</organism>
<evidence type="ECO:0000313" key="1">
    <source>
        <dbReference type="EMBL" id="AQQ10103.1"/>
    </source>
</evidence>
<sequence>MPFLESLTGSGSFGVLRSIMPFETSPAWSSLQTGCRPEKTSIYTFHRYQSDKRQIRLNSFRDIKVPSLWELLSDSGKRVISINMPVTSPPPEVNGIIIPGLLSPQLGRESVHPPDVYDKYIAGREDYKIVDKRWDGSIELFAERAKRLINARLTLAKEILSNEDFDLASVQFQMTDVLQHKLWWAIDPEQPGFDKDTFNKIAEIYSACDNALKELFSFADSDDLKLAVSDHGFCAHNKTISINTWLHQNGFLKLLDSEEKSGLISDELKDKHPLLKKIAGIYGEAKKKAASAGSKPDTRLFCEKHLEHLRKMIDFQQPNIFCLGAMGAYFYVTDASQKKHLAKIRDSLLKAFGPESQNPVVSTIEITERDSLSEPAMKAELKEGVLNAVTPSREENSPVLTSPANNGFAGGTHSIEGFWAASGGLIKQQKRDAEIIDIAPTILGFLGAEIPGHIDGQFLGDIFSEDIQPKYVQSGLQGKEGVDYSDDQQSGVEDQLRDLGYI</sequence>
<dbReference type="InterPro" id="IPR002591">
    <property type="entry name" value="Phosphodiest/P_Trfase"/>
</dbReference>
<dbReference type="SUPFAM" id="SSF53649">
    <property type="entry name" value="Alkaline phosphatase-like"/>
    <property type="match status" value="1"/>
</dbReference>
<dbReference type="EMBL" id="CP019633">
    <property type="protein sequence ID" value="AQQ10103.1"/>
    <property type="molecule type" value="Genomic_DNA"/>
</dbReference>
<evidence type="ECO:0000313" key="2">
    <source>
        <dbReference type="Proteomes" id="UP000188273"/>
    </source>
</evidence>
<dbReference type="Proteomes" id="UP000188273">
    <property type="component" value="Chromosome"/>
</dbReference>
<name>A0A1Q2HS99_9BACT</name>
<dbReference type="AlphaFoldDB" id="A0A1Q2HS99"/>
<protein>
    <submittedName>
        <fullName evidence="1">Type I phosphodiesterase / nucleotide pyrophosphatase</fullName>
    </submittedName>
</protein>
<dbReference type="KEGG" id="pbu:L21SP3_01929"/>
<reference evidence="2" key="1">
    <citation type="submission" date="2017-02" db="EMBL/GenBank/DDBJ databases">
        <title>Comparative genomics and description of representatives of a novel lineage of planctomycetes thriving in anoxic sediments.</title>
        <authorList>
            <person name="Spring S."/>
            <person name="Bunk B."/>
            <person name="Sproer C."/>
            <person name="Klenk H.-P."/>
        </authorList>
    </citation>
    <scope>NUCLEOTIDE SEQUENCE [LARGE SCALE GENOMIC DNA]</scope>
    <source>
        <strain evidence="2">L21-RPul-D3</strain>
    </source>
</reference>
<dbReference type="STRING" id="1940790.L21SP3_01929"/>
<dbReference type="InterPro" id="IPR017850">
    <property type="entry name" value="Alkaline_phosphatase_core_sf"/>
</dbReference>
<proteinExistence type="predicted"/>